<feature type="domain" description="Homeobox" evidence="9">
    <location>
        <begin position="210"/>
        <end position="259"/>
    </location>
</feature>
<name>A0A834R6Z6_SARSC</name>
<evidence type="ECO:0000256" key="5">
    <source>
        <dbReference type="ARBA" id="ARBA00023242"/>
    </source>
</evidence>
<keyword evidence="3 6" id="KW-0238">DNA-binding</keyword>
<dbReference type="FunFam" id="1.10.10.60:FF:000040">
    <property type="entry name" value="T-cell leukemia homeobox protein 3"/>
    <property type="match status" value="1"/>
</dbReference>
<reference evidence="10" key="2">
    <citation type="submission" date="2020-01" db="EMBL/GenBank/DDBJ databases">
        <authorList>
            <person name="Korhonen P.K.K."/>
            <person name="Guangxu M.G."/>
            <person name="Wang T.W."/>
            <person name="Stroehlein A.J.S."/>
            <person name="Young N.D."/>
            <person name="Ang C.-S.A."/>
            <person name="Fernando D.W.F."/>
            <person name="Lu H.L."/>
            <person name="Taylor S.T."/>
            <person name="Ehtesham M.E.M."/>
            <person name="Najaraj S.H.N."/>
            <person name="Harsha G.H.G."/>
            <person name="Madugundu A.M."/>
            <person name="Renuse S.R."/>
            <person name="Holt D.H."/>
            <person name="Pandey A.P."/>
            <person name="Papenfuss A.P."/>
            <person name="Gasser R.B.G."/>
            <person name="Fischer K.F."/>
        </authorList>
    </citation>
    <scope>NUCLEOTIDE SEQUENCE</scope>
    <source>
        <strain evidence="10">SSS_KF_BRIS2020</strain>
    </source>
</reference>
<dbReference type="Proteomes" id="UP000070412">
    <property type="component" value="Unassembled WGS sequence"/>
</dbReference>
<evidence type="ECO:0000256" key="6">
    <source>
        <dbReference type="PROSITE-ProRule" id="PRU00108"/>
    </source>
</evidence>
<dbReference type="Gene3D" id="1.10.10.60">
    <property type="entry name" value="Homeodomain-like"/>
    <property type="match status" value="1"/>
</dbReference>
<feature type="compositionally biased region" description="Polar residues" evidence="8">
    <location>
        <begin position="39"/>
        <end position="51"/>
    </location>
</feature>
<gene>
    <name evidence="10" type="ORF">SSS_3468</name>
</gene>
<evidence type="ECO:0000256" key="7">
    <source>
        <dbReference type="RuleBase" id="RU000682"/>
    </source>
</evidence>
<dbReference type="OrthoDB" id="6159439at2759"/>
<feature type="compositionally biased region" description="Low complexity" evidence="8">
    <location>
        <begin position="10"/>
        <end position="21"/>
    </location>
</feature>
<accession>A0A834R6Z6</accession>
<dbReference type="EMBL" id="WVUK01000062">
    <property type="protein sequence ID" value="KAF7490237.1"/>
    <property type="molecule type" value="Genomic_DNA"/>
</dbReference>
<feature type="compositionally biased region" description="Acidic residues" evidence="8">
    <location>
        <begin position="22"/>
        <end position="31"/>
    </location>
</feature>
<keyword evidence="2" id="KW-0217">Developmental protein</keyword>
<proteinExistence type="predicted"/>
<evidence type="ECO:0000256" key="2">
    <source>
        <dbReference type="ARBA" id="ARBA00022473"/>
    </source>
</evidence>
<evidence type="ECO:0000256" key="1">
    <source>
        <dbReference type="ARBA" id="ARBA00004123"/>
    </source>
</evidence>
<dbReference type="InterPro" id="IPR042247">
    <property type="entry name" value="TLX1/2/3"/>
</dbReference>
<dbReference type="GO" id="GO:0048513">
    <property type="term" value="P:animal organ development"/>
    <property type="evidence" value="ECO:0007669"/>
    <property type="project" value="TreeGrafter"/>
</dbReference>
<dbReference type="InterPro" id="IPR001356">
    <property type="entry name" value="HD"/>
</dbReference>
<dbReference type="EnsemblMetazoa" id="SSS_3468s_mrna">
    <property type="protein sequence ID" value="KAF7490237.1"/>
    <property type="gene ID" value="SSS_3468"/>
</dbReference>
<comment type="subcellular location">
    <subcellularLocation>
        <location evidence="1 6 7">Nucleus</location>
    </subcellularLocation>
</comment>
<evidence type="ECO:0000313" key="12">
    <source>
        <dbReference type="Proteomes" id="UP000070412"/>
    </source>
</evidence>
<organism evidence="10">
    <name type="scientific">Sarcoptes scabiei</name>
    <name type="common">Itch mite</name>
    <name type="synonym">Acarus scabiei</name>
    <dbReference type="NCBI Taxonomy" id="52283"/>
    <lineage>
        <taxon>Eukaryota</taxon>
        <taxon>Metazoa</taxon>
        <taxon>Ecdysozoa</taxon>
        <taxon>Arthropoda</taxon>
        <taxon>Chelicerata</taxon>
        <taxon>Arachnida</taxon>
        <taxon>Acari</taxon>
        <taxon>Acariformes</taxon>
        <taxon>Sarcoptiformes</taxon>
        <taxon>Astigmata</taxon>
        <taxon>Psoroptidia</taxon>
        <taxon>Sarcoptoidea</taxon>
        <taxon>Sarcoptidae</taxon>
        <taxon>Sarcoptinae</taxon>
        <taxon>Sarcoptes</taxon>
    </lineage>
</organism>
<dbReference type="Pfam" id="PF00046">
    <property type="entry name" value="Homeodomain"/>
    <property type="match status" value="1"/>
</dbReference>
<dbReference type="GO" id="GO:0000978">
    <property type="term" value="F:RNA polymerase II cis-regulatory region sequence-specific DNA binding"/>
    <property type="evidence" value="ECO:0007669"/>
    <property type="project" value="TreeGrafter"/>
</dbReference>
<evidence type="ECO:0000259" key="9">
    <source>
        <dbReference type="PROSITE" id="PS50071"/>
    </source>
</evidence>
<dbReference type="InterPro" id="IPR009057">
    <property type="entry name" value="Homeodomain-like_sf"/>
</dbReference>
<dbReference type="SUPFAM" id="SSF46689">
    <property type="entry name" value="Homeodomain-like"/>
    <property type="match status" value="1"/>
</dbReference>
<evidence type="ECO:0000256" key="3">
    <source>
        <dbReference type="ARBA" id="ARBA00023125"/>
    </source>
</evidence>
<dbReference type="CDD" id="cd00086">
    <property type="entry name" value="homeodomain"/>
    <property type="match status" value="1"/>
</dbReference>
<dbReference type="AlphaFoldDB" id="A0A834R6Z6"/>
<sequence>MVQSKMSNLSESSAIDNSDNSIDIDEIDESDPNDHIHNRNSNQHHTPSKLNVYKLTSAQSKGITLDQKNDRGKSLTFSISRLLDSSSTSTSSKSISINDNLKLSPSSSTPPPSNLSSSQYFDRKGSSRNSSPNSVIRVMAQRPQSQLQHPSLPYNVPYPWIAQAAVAAATSSPFNIHKDGLPISFPFGAAGYPALPVRRIGHPYQNRTPPKRKKPRTSFTRMQICELEKRFHKQKYLASAERATLAKSLKMTDAQVKTW</sequence>
<evidence type="ECO:0000313" key="11">
    <source>
        <dbReference type="EnsemblMetazoa" id="KAF7490237.1"/>
    </source>
</evidence>
<keyword evidence="5 6" id="KW-0539">Nucleus</keyword>
<dbReference type="GO" id="GO:0000981">
    <property type="term" value="F:DNA-binding transcription factor activity, RNA polymerase II-specific"/>
    <property type="evidence" value="ECO:0007669"/>
    <property type="project" value="TreeGrafter"/>
</dbReference>
<evidence type="ECO:0000256" key="8">
    <source>
        <dbReference type="SAM" id="MobiDB-lite"/>
    </source>
</evidence>
<protein>
    <submittedName>
        <fullName evidence="10">T-cell leukemia homeobox protein 3</fullName>
    </submittedName>
</protein>
<evidence type="ECO:0000256" key="4">
    <source>
        <dbReference type="ARBA" id="ARBA00023155"/>
    </source>
</evidence>
<reference evidence="12" key="1">
    <citation type="journal article" date="2020" name="PLoS Negl. Trop. Dis.">
        <title>High-quality nuclear genome for Sarcoptes scabiei-A critical resource for a neglected parasite.</title>
        <authorList>
            <person name="Korhonen P.K."/>
            <person name="Gasser R.B."/>
            <person name="Ma G."/>
            <person name="Wang T."/>
            <person name="Stroehlein A.J."/>
            <person name="Young N.D."/>
            <person name="Ang C.S."/>
            <person name="Fernando D.D."/>
            <person name="Lu H.C."/>
            <person name="Taylor S."/>
            <person name="Reynolds S.L."/>
            <person name="Mofiz E."/>
            <person name="Najaraj S.H."/>
            <person name="Gowda H."/>
            <person name="Madugundu A."/>
            <person name="Renuse S."/>
            <person name="Holt D."/>
            <person name="Pandey A."/>
            <person name="Papenfuss A.T."/>
            <person name="Fischer K."/>
        </authorList>
    </citation>
    <scope>NUCLEOTIDE SEQUENCE [LARGE SCALE GENOMIC DNA]</scope>
</reference>
<feature type="region of interest" description="Disordered" evidence="8">
    <location>
        <begin position="1"/>
        <end position="51"/>
    </location>
</feature>
<dbReference type="PANTHER" id="PTHR45921:SF6">
    <property type="entry name" value="C15"/>
    <property type="match status" value="1"/>
</dbReference>
<dbReference type="PANTHER" id="PTHR45921">
    <property type="entry name" value="IP01054P"/>
    <property type="match status" value="1"/>
</dbReference>
<keyword evidence="12" id="KW-1185">Reference proteome</keyword>
<feature type="compositionally biased region" description="Low complexity" evidence="8">
    <location>
        <begin position="86"/>
        <end position="97"/>
    </location>
</feature>
<reference evidence="11" key="3">
    <citation type="submission" date="2022-06" db="UniProtKB">
        <authorList>
            <consortium name="EnsemblMetazoa"/>
        </authorList>
    </citation>
    <scope>IDENTIFICATION</scope>
</reference>
<feature type="region of interest" description="Disordered" evidence="8">
    <location>
        <begin position="86"/>
        <end position="133"/>
    </location>
</feature>
<dbReference type="PROSITE" id="PS50071">
    <property type="entry name" value="HOMEOBOX_2"/>
    <property type="match status" value="1"/>
</dbReference>
<evidence type="ECO:0000313" key="10">
    <source>
        <dbReference type="EMBL" id="KAF7490237.1"/>
    </source>
</evidence>
<keyword evidence="4 6" id="KW-0371">Homeobox</keyword>
<dbReference type="GO" id="GO:0005634">
    <property type="term" value="C:nucleus"/>
    <property type="evidence" value="ECO:0007669"/>
    <property type="project" value="UniProtKB-SubCell"/>
</dbReference>
<dbReference type="SMART" id="SM00389">
    <property type="entry name" value="HOX"/>
    <property type="match status" value="1"/>
</dbReference>